<reference evidence="2 3" key="1">
    <citation type="submission" date="2020-08" db="EMBL/GenBank/DDBJ databases">
        <title>Sequencing the genomes of 1000 actinobacteria strains.</title>
        <authorList>
            <person name="Klenk H.-P."/>
        </authorList>
    </citation>
    <scope>NUCLEOTIDE SEQUENCE [LARGE SCALE GENOMIC DNA]</scope>
    <source>
        <strain evidence="2 3">DSM 102122</strain>
    </source>
</reference>
<feature type="transmembrane region" description="Helical" evidence="1">
    <location>
        <begin position="189"/>
        <end position="215"/>
    </location>
</feature>
<organism evidence="2 3">
    <name type="scientific">Jiangella mangrovi</name>
    <dbReference type="NCBI Taxonomy" id="1524084"/>
    <lineage>
        <taxon>Bacteria</taxon>
        <taxon>Bacillati</taxon>
        <taxon>Actinomycetota</taxon>
        <taxon>Actinomycetes</taxon>
        <taxon>Jiangellales</taxon>
        <taxon>Jiangellaceae</taxon>
        <taxon>Jiangella</taxon>
    </lineage>
</organism>
<evidence type="ECO:0000313" key="2">
    <source>
        <dbReference type="EMBL" id="MBB5790925.1"/>
    </source>
</evidence>
<accession>A0A7W9GVR3</accession>
<evidence type="ECO:0008006" key="4">
    <source>
        <dbReference type="Google" id="ProtNLM"/>
    </source>
</evidence>
<dbReference type="RefSeq" id="WP_184827322.1">
    <property type="nucleotide sequence ID" value="NZ_JACHMM010000001.1"/>
</dbReference>
<evidence type="ECO:0000313" key="3">
    <source>
        <dbReference type="Proteomes" id="UP000542813"/>
    </source>
</evidence>
<feature type="transmembrane region" description="Helical" evidence="1">
    <location>
        <begin position="164"/>
        <end position="183"/>
    </location>
</feature>
<evidence type="ECO:0000256" key="1">
    <source>
        <dbReference type="SAM" id="Phobius"/>
    </source>
</evidence>
<keyword evidence="3" id="KW-1185">Reference proteome</keyword>
<keyword evidence="1" id="KW-0472">Membrane</keyword>
<dbReference type="Pfam" id="PF11361">
    <property type="entry name" value="DUF3159"/>
    <property type="match status" value="1"/>
</dbReference>
<proteinExistence type="predicted"/>
<dbReference type="EMBL" id="JACHMM010000001">
    <property type="protein sequence ID" value="MBB5790925.1"/>
    <property type="molecule type" value="Genomic_DNA"/>
</dbReference>
<name>A0A7W9GVR3_9ACTN</name>
<dbReference type="Proteomes" id="UP000542813">
    <property type="component" value="Unassembled WGS sequence"/>
</dbReference>
<dbReference type="InterPro" id="IPR016566">
    <property type="entry name" value="UCP010219"/>
</dbReference>
<feature type="transmembrane region" description="Helical" evidence="1">
    <location>
        <begin position="61"/>
        <end position="79"/>
    </location>
</feature>
<protein>
    <recommendedName>
        <fullName evidence="4">DUF3159 domain-containing protein</fullName>
    </recommendedName>
</protein>
<sequence length="246" mass="26260">MSQSDPGAPDRTGRQSWAQAIASDERFRPQNVLGPGALLDAGLPLALFTLVYTAAGRDLTLSLWVAIGSGLLLGVVRLLRKEPLQNVVAGFLGVGLAAFMANRTGNAEDVFLPGLLINIGYGLAYLISILVRWPLLGVFVGLVTGQGTGWRSDPALLRAYTRASLLWVGMFALRLAVQLPLYLAGESQIGWLAGARLVMSWPLFLLVAYLSWLIIRPAYRAHQDRIGATAAPSSPAAKTDPDPADG</sequence>
<keyword evidence="1" id="KW-1133">Transmembrane helix</keyword>
<feature type="transmembrane region" description="Helical" evidence="1">
    <location>
        <begin position="86"/>
        <end position="102"/>
    </location>
</feature>
<keyword evidence="1" id="KW-0812">Transmembrane</keyword>
<gene>
    <name evidence="2" type="ORF">HD601_005500</name>
</gene>
<feature type="transmembrane region" description="Helical" evidence="1">
    <location>
        <begin position="122"/>
        <end position="143"/>
    </location>
</feature>
<dbReference type="AlphaFoldDB" id="A0A7W9GVR3"/>
<comment type="caution">
    <text evidence="2">The sequence shown here is derived from an EMBL/GenBank/DDBJ whole genome shotgun (WGS) entry which is preliminary data.</text>
</comment>